<name>A0A1X1ET82_PANCY</name>
<dbReference type="HAMAP" id="MF_00830">
    <property type="entry name" value="RutB"/>
    <property type="match status" value="1"/>
</dbReference>
<proteinExistence type="inferred from homology"/>
<comment type="similarity">
    <text evidence="2">Belongs to the isochorismatase family. RutB subfamily.</text>
</comment>
<dbReference type="Pfam" id="PF00857">
    <property type="entry name" value="Isochorismatase"/>
    <property type="match status" value="1"/>
</dbReference>
<dbReference type="InterPro" id="IPR019916">
    <property type="entry name" value="RutB"/>
</dbReference>
<dbReference type="AlphaFoldDB" id="A0A1X1ET82"/>
<gene>
    <name evidence="2" type="primary">rutB</name>
    <name evidence="4" type="ORF">HA50_06980</name>
</gene>
<comment type="caution">
    <text evidence="4">The sequence shown here is derived from an EMBL/GenBank/DDBJ whole genome shotgun (WGS) entry which is preliminary data.</text>
</comment>
<organism evidence="4 5">
    <name type="scientific">Pantoea cypripedii</name>
    <name type="common">Pectobacterium cypripedii</name>
    <name type="synonym">Erwinia cypripedii</name>
    <dbReference type="NCBI Taxonomy" id="55209"/>
    <lineage>
        <taxon>Bacteria</taxon>
        <taxon>Pseudomonadati</taxon>
        <taxon>Pseudomonadota</taxon>
        <taxon>Gammaproteobacteria</taxon>
        <taxon>Enterobacterales</taxon>
        <taxon>Erwiniaceae</taxon>
        <taxon>Pantoea</taxon>
    </lineage>
</organism>
<evidence type="ECO:0000259" key="3">
    <source>
        <dbReference type="Pfam" id="PF00857"/>
    </source>
</evidence>
<comment type="catalytic activity">
    <reaction evidence="2">
        <text>(Z)-2-methylureidoacrylate + H2O + H(+) = (Z)-2-methylaminoacrylate + NH4(+) + CO2</text>
        <dbReference type="Rhea" id="RHEA:42620"/>
        <dbReference type="ChEBI" id="CHEBI:15377"/>
        <dbReference type="ChEBI" id="CHEBI:15378"/>
        <dbReference type="ChEBI" id="CHEBI:16526"/>
        <dbReference type="ChEBI" id="CHEBI:28938"/>
        <dbReference type="ChEBI" id="CHEBI:143783"/>
        <dbReference type="ChEBI" id="CHEBI:145735"/>
        <dbReference type="EC" id="3.5.1.110"/>
    </reaction>
</comment>
<reference evidence="4 5" key="1">
    <citation type="journal article" date="2017" name="Antonie Van Leeuwenhoek">
        <title>Phylogenomic resolution of the bacterial genus Pantoea and its relationship with Erwinia and Tatumella.</title>
        <authorList>
            <person name="Palmer M."/>
            <person name="Steenkamp E.T."/>
            <person name="Coetzee M.P."/>
            <person name="Chan W.Y."/>
            <person name="van Zyl E."/>
            <person name="De Maayer P."/>
            <person name="Coutinho T.A."/>
            <person name="Blom J."/>
            <person name="Smits T.H."/>
            <person name="Duffy B."/>
            <person name="Venter S.N."/>
        </authorList>
    </citation>
    <scope>NUCLEOTIDE SEQUENCE [LARGE SCALE GENOMIC DNA]</scope>
    <source>
        <strain evidence="4 5">LMG 2657</strain>
    </source>
</reference>
<dbReference type="RefSeq" id="WP_084873761.1">
    <property type="nucleotide sequence ID" value="NZ_JAGGMY010000001.1"/>
</dbReference>
<dbReference type="OrthoDB" id="9807387at2"/>
<dbReference type="InterPro" id="IPR050272">
    <property type="entry name" value="Isochorismatase-like_hydrls"/>
</dbReference>
<accession>A0A1X1ET82</accession>
<dbReference type="Proteomes" id="UP000193749">
    <property type="component" value="Unassembled WGS sequence"/>
</dbReference>
<dbReference type="GO" id="GO:0019740">
    <property type="term" value="P:nitrogen utilization"/>
    <property type="evidence" value="ECO:0007669"/>
    <property type="project" value="UniProtKB-UniRule"/>
</dbReference>
<comment type="catalytic activity">
    <reaction evidence="2">
        <text>(Z)-3-ureidoacrylate + H2O = (Z)-3-aminoacrylate + carbamate + H(+)</text>
        <dbReference type="Rhea" id="RHEA:31603"/>
        <dbReference type="ChEBI" id="CHEBI:13941"/>
        <dbReference type="ChEBI" id="CHEBI:15377"/>
        <dbReference type="ChEBI" id="CHEBI:15378"/>
        <dbReference type="ChEBI" id="CHEBI:59891"/>
        <dbReference type="ChEBI" id="CHEBI:59894"/>
    </reaction>
</comment>
<evidence type="ECO:0000313" key="4">
    <source>
        <dbReference type="EMBL" id="ORM93103.1"/>
    </source>
</evidence>
<keyword evidence="5" id="KW-1185">Reference proteome</keyword>
<evidence type="ECO:0000256" key="1">
    <source>
        <dbReference type="ARBA" id="ARBA00022801"/>
    </source>
</evidence>
<feature type="active site" evidence="2">
    <location>
        <position position="146"/>
    </location>
</feature>
<dbReference type="EC" id="3.5.1.110" evidence="2"/>
<dbReference type="PANTHER" id="PTHR43540">
    <property type="entry name" value="PEROXYUREIDOACRYLATE/UREIDOACRYLATE AMIDOHYDROLASE-RELATED"/>
    <property type="match status" value="1"/>
</dbReference>
<feature type="domain" description="Isochorismatase-like" evidence="3">
    <location>
        <begin position="31"/>
        <end position="228"/>
    </location>
</feature>
<comment type="function">
    <text evidence="2">Hydrolyzes ureidoacrylate to form aminoacrylate and carbamate. The carbamate hydrolyzes spontaneously, thereby releasing one of the nitrogen atoms of the pyrimidine ring as ammonia and one of its carbon atoms as CO2.</text>
</comment>
<dbReference type="NCBIfam" id="TIGR03614">
    <property type="entry name" value="RutB"/>
    <property type="match status" value="1"/>
</dbReference>
<dbReference type="PANTHER" id="PTHR43540:SF6">
    <property type="entry name" value="ISOCHORISMATASE-LIKE DOMAIN-CONTAINING PROTEIN"/>
    <property type="match status" value="1"/>
</dbReference>
<protein>
    <recommendedName>
        <fullName evidence="2">Ureidoacrylate amidohydrolase RutB</fullName>
        <ecNumber evidence="2">3.5.1.110</ecNumber>
    </recommendedName>
</protein>
<dbReference type="InterPro" id="IPR036380">
    <property type="entry name" value="Isochorismatase-like_sf"/>
</dbReference>
<dbReference type="InterPro" id="IPR000868">
    <property type="entry name" value="Isochorismatase-like_dom"/>
</dbReference>
<sequence>MTAVVCAHTSTLAQVTLPARPEAIAFPPAQSALIVVDMQNAYATEGGYLDLAGFDVSATKPVIAKIHQAVTAARAAGIQIIWFQNGWDDKYVEAGDAGSPNFHKSNALKTMRKRPELQGTLLAKGGWDYALVDELVPQPGDIVLPKPRYSGFFNTPLDSMLRSRGIRHLIFTGIATNVCVESTLRDGFFLEYFGVVLEDATYQAGPPFAQQAAIFNIETFFGWVSDTDTFCETLTS</sequence>
<feature type="active site" description="Proton acceptor" evidence="2">
    <location>
        <position position="37"/>
    </location>
</feature>
<feature type="active site" description="Nucleophile" evidence="2">
    <location>
        <position position="179"/>
    </location>
</feature>
<dbReference type="GO" id="GO:0016811">
    <property type="term" value="F:hydrolase activity, acting on carbon-nitrogen (but not peptide) bonds, in linear amides"/>
    <property type="evidence" value="ECO:0007669"/>
    <property type="project" value="UniProtKB-UniRule"/>
</dbReference>
<dbReference type="GO" id="GO:0006212">
    <property type="term" value="P:uracil catabolic process"/>
    <property type="evidence" value="ECO:0007669"/>
    <property type="project" value="UniProtKB-UniRule"/>
</dbReference>
<dbReference type="CDD" id="cd00431">
    <property type="entry name" value="cysteine_hydrolases"/>
    <property type="match status" value="1"/>
</dbReference>
<comment type="catalytic activity">
    <reaction evidence="2">
        <text>(Z)-3-ureidoacrylate + H2O + H(+) = (Z)-3-aminoacrylate + NH4(+) + CO2</text>
        <dbReference type="Rhea" id="RHEA:42624"/>
        <dbReference type="ChEBI" id="CHEBI:15377"/>
        <dbReference type="ChEBI" id="CHEBI:15378"/>
        <dbReference type="ChEBI" id="CHEBI:16526"/>
        <dbReference type="ChEBI" id="CHEBI:28938"/>
        <dbReference type="ChEBI" id="CHEBI:59891"/>
        <dbReference type="ChEBI" id="CHEBI:59894"/>
        <dbReference type="EC" id="3.5.1.110"/>
    </reaction>
</comment>
<evidence type="ECO:0000313" key="5">
    <source>
        <dbReference type="Proteomes" id="UP000193749"/>
    </source>
</evidence>
<dbReference type="Gene3D" id="3.40.50.850">
    <property type="entry name" value="Isochorismatase-like"/>
    <property type="match status" value="1"/>
</dbReference>
<keyword evidence="1 2" id="KW-0378">Hydrolase</keyword>
<dbReference type="SUPFAM" id="SSF52499">
    <property type="entry name" value="Isochorismatase-like hydrolases"/>
    <property type="match status" value="1"/>
</dbReference>
<dbReference type="EMBL" id="MLJI01000001">
    <property type="protein sequence ID" value="ORM93103.1"/>
    <property type="molecule type" value="Genomic_DNA"/>
</dbReference>
<evidence type="ECO:0000256" key="2">
    <source>
        <dbReference type="HAMAP-Rule" id="MF_00830"/>
    </source>
</evidence>
<dbReference type="STRING" id="55209.HA50_06980"/>